<sequence>MKITDLRIGDIVCNHLTKFPMYVVALFEDGTVYLDFDGREGDVFEENCKDLEFVEPRQKPEKVKYDKCFYNDGTERTYKTLKKAKLANEKASVYRCWLLDGEIKGMTALKVYGTQVCTIMNADKRISEAIKIGTVGVGFKDKRMC</sequence>
<dbReference type="EMBL" id="BK015438">
    <property type="protein sequence ID" value="DAE06481.1"/>
    <property type="molecule type" value="Genomic_DNA"/>
</dbReference>
<reference evidence="1" key="1">
    <citation type="journal article" date="2021" name="Proc. Natl. Acad. Sci. U.S.A.">
        <title>A Catalog of Tens of Thousands of Viruses from Human Metagenomes Reveals Hidden Associations with Chronic Diseases.</title>
        <authorList>
            <person name="Tisza M.J."/>
            <person name="Buck C.B."/>
        </authorList>
    </citation>
    <scope>NUCLEOTIDE SEQUENCE</scope>
    <source>
        <strain evidence="1">CtmP19</strain>
    </source>
</reference>
<protein>
    <submittedName>
        <fullName evidence="1">Uncharacterized protein</fullName>
    </submittedName>
</protein>
<name>A0A8S5PJA1_9CAUD</name>
<evidence type="ECO:0000313" key="1">
    <source>
        <dbReference type="EMBL" id="DAE06481.1"/>
    </source>
</evidence>
<accession>A0A8S5PJA1</accession>
<proteinExistence type="predicted"/>
<organism evidence="1">
    <name type="scientific">Siphoviridae sp. ctmP19</name>
    <dbReference type="NCBI Taxonomy" id="2825651"/>
    <lineage>
        <taxon>Viruses</taxon>
        <taxon>Duplodnaviria</taxon>
        <taxon>Heunggongvirae</taxon>
        <taxon>Uroviricota</taxon>
        <taxon>Caudoviricetes</taxon>
    </lineage>
</organism>